<proteinExistence type="predicted"/>
<accession>X1CYL7</accession>
<comment type="caution">
    <text evidence="1">The sequence shown here is derived from an EMBL/GenBank/DDBJ whole genome shotgun (WGS) entry which is preliminary data.</text>
</comment>
<reference evidence="1" key="1">
    <citation type="journal article" date="2014" name="Front. Microbiol.">
        <title>High frequency of phylogenetically diverse reductive dehalogenase-homologous genes in deep subseafloor sedimentary metagenomes.</title>
        <authorList>
            <person name="Kawai M."/>
            <person name="Futagami T."/>
            <person name="Toyoda A."/>
            <person name="Takaki Y."/>
            <person name="Nishi S."/>
            <person name="Hori S."/>
            <person name="Arai W."/>
            <person name="Tsubouchi T."/>
            <person name="Morono Y."/>
            <person name="Uchiyama I."/>
            <person name="Ito T."/>
            <person name="Fujiyama A."/>
            <person name="Inagaki F."/>
            <person name="Takami H."/>
        </authorList>
    </citation>
    <scope>NUCLEOTIDE SEQUENCE</scope>
    <source>
        <strain evidence="1">Expedition CK06-06</strain>
    </source>
</reference>
<sequence length="66" mass="7479">THQSTFSLSETFDVGQDRGTQVSTLYKGFFPFKGTLDKVIFKLTSPITKEEKQENKQADADVEYSN</sequence>
<dbReference type="AlphaFoldDB" id="X1CYL7"/>
<organism evidence="1">
    <name type="scientific">marine sediment metagenome</name>
    <dbReference type="NCBI Taxonomy" id="412755"/>
    <lineage>
        <taxon>unclassified sequences</taxon>
        <taxon>metagenomes</taxon>
        <taxon>ecological metagenomes</taxon>
    </lineage>
</organism>
<feature type="non-terminal residue" evidence="1">
    <location>
        <position position="1"/>
    </location>
</feature>
<gene>
    <name evidence="1" type="ORF">S01H4_63323</name>
</gene>
<dbReference type="EMBL" id="BART01038047">
    <property type="protein sequence ID" value="GAH13611.1"/>
    <property type="molecule type" value="Genomic_DNA"/>
</dbReference>
<evidence type="ECO:0000313" key="1">
    <source>
        <dbReference type="EMBL" id="GAH13611.1"/>
    </source>
</evidence>
<name>X1CYL7_9ZZZZ</name>
<protein>
    <submittedName>
        <fullName evidence="1">Uncharacterized protein</fullName>
    </submittedName>
</protein>